<evidence type="ECO:0000256" key="10">
    <source>
        <dbReference type="SAM" id="MobiDB-lite"/>
    </source>
</evidence>
<comment type="function">
    <text evidence="9">Part of the twin-arginine translocation (Tat) system that transports large folded proteins containing a characteristic twin-arginine motif in their signal peptide across membranes. TatA could form the protein-conducting channel of the Tat system.</text>
</comment>
<evidence type="ECO:0000256" key="9">
    <source>
        <dbReference type="HAMAP-Rule" id="MF_00236"/>
    </source>
</evidence>
<dbReference type="EMBL" id="MAYW01000033">
    <property type="protein sequence ID" value="ODS33259.1"/>
    <property type="molecule type" value="Genomic_DNA"/>
</dbReference>
<evidence type="ECO:0000256" key="4">
    <source>
        <dbReference type="ARBA" id="ARBA00022692"/>
    </source>
</evidence>
<evidence type="ECO:0000313" key="11">
    <source>
        <dbReference type="EMBL" id="ODS33259.1"/>
    </source>
</evidence>
<accession>A0A1E3XCD8</accession>
<comment type="subcellular location">
    <subcellularLocation>
        <location evidence="1 9">Cell membrane</location>
        <topology evidence="1 9">Single-pass membrane protein</topology>
    </subcellularLocation>
</comment>
<evidence type="ECO:0000256" key="1">
    <source>
        <dbReference type="ARBA" id="ARBA00004162"/>
    </source>
</evidence>
<feature type="transmembrane region" description="Helical" evidence="9">
    <location>
        <begin position="6"/>
        <end position="22"/>
    </location>
</feature>
<evidence type="ECO:0000256" key="2">
    <source>
        <dbReference type="ARBA" id="ARBA00022448"/>
    </source>
</evidence>
<comment type="similarity">
    <text evidence="9">Belongs to the TatA/E family.</text>
</comment>
<feature type="region of interest" description="Disordered" evidence="10">
    <location>
        <begin position="50"/>
        <end position="84"/>
    </location>
</feature>
<dbReference type="InterPro" id="IPR003369">
    <property type="entry name" value="TatA/B/E"/>
</dbReference>
<keyword evidence="7 9" id="KW-0811">Translocation</keyword>
<evidence type="ECO:0000256" key="7">
    <source>
        <dbReference type="ARBA" id="ARBA00023010"/>
    </source>
</evidence>
<keyword evidence="4 9" id="KW-0812">Transmembrane</keyword>
<organism evidence="11 12">
    <name type="scientific">Candidatus Scalindua rubra</name>
    <dbReference type="NCBI Taxonomy" id="1872076"/>
    <lineage>
        <taxon>Bacteria</taxon>
        <taxon>Pseudomonadati</taxon>
        <taxon>Planctomycetota</taxon>
        <taxon>Candidatus Brocadiia</taxon>
        <taxon>Candidatus Brocadiales</taxon>
        <taxon>Candidatus Scalinduaceae</taxon>
        <taxon>Candidatus Scalindua</taxon>
    </lineage>
</organism>
<protein>
    <recommendedName>
        <fullName evidence="9">Sec-independent protein translocase protein TatA</fullName>
    </recommendedName>
</protein>
<dbReference type="HAMAP" id="MF_00236">
    <property type="entry name" value="TatA_E"/>
    <property type="match status" value="1"/>
</dbReference>
<sequence length="84" mass="9571">MFGMPGGMEWIIILIVALLIFGKRLPEVMKSMGRGIVEFKKGVKGVEDEVESSVEKKQDEIETPKKKHENIETDDKEHIKEMKG</sequence>
<evidence type="ECO:0000256" key="6">
    <source>
        <dbReference type="ARBA" id="ARBA00022989"/>
    </source>
</evidence>
<comment type="caution">
    <text evidence="11">The sequence shown here is derived from an EMBL/GenBank/DDBJ whole genome shotgun (WGS) entry which is preliminary data.</text>
</comment>
<dbReference type="Proteomes" id="UP000094056">
    <property type="component" value="Unassembled WGS sequence"/>
</dbReference>
<dbReference type="AlphaFoldDB" id="A0A1E3XCD8"/>
<keyword evidence="8 9" id="KW-0472">Membrane</keyword>
<dbReference type="GO" id="GO:0033281">
    <property type="term" value="C:TAT protein transport complex"/>
    <property type="evidence" value="ECO:0007669"/>
    <property type="project" value="UniProtKB-UniRule"/>
</dbReference>
<dbReference type="GO" id="GO:0008320">
    <property type="term" value="F:protein transmembrane transporter activity"/>
    <property type="evidence" value="ECO:0007669"/>
    <property type="project" value="UniProtKB-UniRule"/>
</dbReference>
<dbReference type="GO" id="GO:0043953">
    <property type="term" value="P:protein transport by the Tat complex"/>
    <property type="evidence" value="ECO:0007669"/>
    <property type="project" value="UniProtKB-UniRule"/>
</dbReference>
<evidence type="ECO:0000256" key="3">
    <source>
        <dbReference type="ARBA" id="ARBA00022475"/>
    </source>
</evidence>
<dbReference type="NCBIfam" id="TIGR01411">
    <property type="entry name" value="tatAE"/>
    <property type="match status" value="1"/>
</dbReference>
<dbReference type="Gene3D" id="1.20.5.3310">
    <property type="match status" value="1"/>
</dbReference>
<evidence type="ECO:0000313" key="12">
    <source>
        <dbReference type="Proteomes" id="UP000094056"/>
    </source>
</evidence>
<evidence type="ECO:0000256" key="8">
    <source>
        <dbReference type="ARBA" id="ARBA00023136"/>
    </source>
</evidence>
<dbReference type="InterPro" id="IPR006312">
    <property type="entry name" value="TatA/E"/>
</dbReference>
<proteinExistence type="inferred from homology"/>
<keyword evidence="5 9" id="KW-0653">Protein transport</keyword>
<comment type="subunit">
    <text evidence="9">Forms a complex with TatC.</text>
</comment>
<keyword evidence="2 9" id="KW-0813">Transport</keyword>
<keyword evidence="6 9" id="KW-1133">Transmembrane helix</keyword>
<dbReference type="PANTHER" id="PTHR42982:SF1">
    <property type="entry name" value="SEC-INDEPENDENT PROTEIN TRANSLOCASE PROTEIN TATA"/>
    <property type="match status" value="1"/>
</dbReference>
<dbReference type="Pfam" id="PF02416">
    <property type="entry name" value="TatA_B_E"/>
    <property type="match status" value="1"/>
</dbReference>
<dbReference type="PANTHER" id="PTHR42982">
    <property type="entry name" value="SEC-INDEPENDENT PROTEIN TRANSLOCASE PROTEIN TATA"/>
    <property type="match status" value="1"/>
</dbReference>
<evidence type="ECO:0000256" key="5">
    <source>
        <dbReference type="ARBA" id="ARBA00022927"/>
    </source>
</evidence>
<keyword evidence="3 9" id="KW-1003">Cell membrane</keyword>
<gene>
    <name evidence="9" type="primary">tatA</name>
    <name evidence="11" type="ORF">SCARUB_01580</name>
</gene>
<reference evidence="11 12" key="1">
    <citation type="submission" date="2016-07" db="EMBL/GenBank/DDBJ databases">
        <title>Draft genome of Scalindua rubra, obtained from a brine-seawater interface in the Red Sea, sheds light on salt adaptation in anammox bacteria.</title>
        <authorList>
            <person name="Speth D.R."/>
            <person name="Lagkouvardos I."/>
            <person name="Wang Y."/>
            <person name="Qian P.-Y."/>
            <person name="Dutilh B.E."/>
            <person name="Jetten M.S."/>
        </authorList>
    </citation>
    <scope>NUCLEOTIDE SEQUENCE [LARGE SCALE GENOMIC DNA]</scope>
    <source>
        <strain evidence="11">BSI-1</strain>
    </source>
</reference>
<name>A0A1E3XCD8_9BACT</name>